<gene>
    <name evidence="1" type="primary">HIP1</name>
    <name evidence="1" type="ORF">FIM1_4838</name>
</gene>
<protein>
    <submittedName>
        <fullName evidence="1">Histidine permease</fullName>
    </submittedName>
</protein>
<organism evidence="1 2">
    <name type="scientific">Kluyveromyces marxianus</name>
    <name type="common">Yeast</name>
    <name type="synonym">Candida kefyr</name>
    <dbReference type="NCBI Taxonomy" id="4911"/>
    <lineage>
        <taxon>Eukaryota</taxon>
        <taxon>Fungi</taxon>
        <taxon>Dikarya</taxon>
        <taxon>Ascomycota</taxon>
        <taxon>Saccharomycotina</taxon>
        <taxon>Saccharomycetes</taxon>
        <taxon>Saccharomycetales</taxon>
        <taxon>Saccharomycetaceae</taxon>
        <taxon>Kluyveromyces</taxon>
    </lineage>
</organism>
<accession>A0ABX6F0P9</accession>
<reference evidence="1 2" key="2">
    <citation type="submission" date="2019-11" db="EMBL/GenBank/DDBJ databases">
        <authorList>
            <person name="Lu H."/>
        </authorList>
    </citation>
    <scope>NUCLEOTIDE SEQUENCE [LARGE SCALE GENOMIC DNA]</scope>
    <source>
        <strain evidence="1 2">FIM1</strain>
    </source>
</reference>
<keyword evidence="2" id="KW-1185">Reference proteome</keyword>
<evidence type="ECO:0000313" key="1">
    <source>
        <dbReference type="EMBL" id="QGN17631.1"/>
    </source>
</evidence>
<reference evidence="1 2" key="1">
    <citation type="submission" date="2016-03" db="EMBL/GenBank/DDBJ databases">
        <title>How can Kluyveromyces marxianus grow so fast - potential evolutionary course in Saccharomyces Complex revealed by comparative genomics.</title>
        <authorList>
            <person name="Mo W."/>
            <person name="Lu W."/>
            <person name="Yang X."/>
            <person name="Qi J."/>
            <person name="Lv H."/>
        </authorList>
    </citation>
    <scope>NUCLEOTIDE SEQUENCE [LARGE SCALE GENOMIC DNA]</scope>
    <source>
        <strain evidence="1 2">FIM1</strain>
    </source>
</reference>
<sequence length="26" mass="3046">MVYTIIYIQKNICMRNVSCAGSFRSF</sequence>
<dbReference type="Proteomes" id="UP000422736">
    <property type="component" value="Chromosome 8"/>
</dbReference>
<evidence type="ECO:0000313" key="2">
    <source>
        <dbReference type="Proteomes" id="UP000422736"/>
    </source>
</evidence>
<proteinExistence type="predicted"/>
<name>A0ABX6F0P9_KLUMA</name>
<dbReference type="EMBL" id="CP015060">
    <property type="protein sequence ID" value="QGN17631.1"/>
    <property type="molecule type" value="Genomic_DNA"/>
</dbReference>